<reference evidence="2" key="1">
    <citation type="submission" date="2023-03" db="EMBL/GenBank/DDBJ databases">
        <title>Actinorhabdospora filicis NBRC 111898.</title>
        <authorList>
            <person name="Ichikawa N."/>
            <person name="Sato H."/>
            <person name="Tonouchi N."/>
        </authorList>
    </citation>
    <scope>NUCLEOTIDE SEQUENCE</scope>
    <source>
        <strain evidence="2">NBRC 111898</strain>
    </source>
</reference>
<dbReference type="EMBL" id="BSTX01000002">
    <property type="protein sequence ID" value="GLZ78046.1"/>
    <property type="molecule type" value="Genomic_DNA"/>
</dbReference>
<accession>A0A9W6SLL8</accession>
<sequence length="58" mass="6305">MVSTSPWKKSSRSQNQGQCVEARITGGRVQARDSKQLDGPVLTVSSADWAVFLAVITR</sequence>
<dbReference type="RefSeq" id="WP_285663223.1">
    <property type="nucleotide sequence ID" value="NZ_BSTX01000002.1"/>
</dbReference>
<dbReference type="AlphaFoldDB" id="A0A9W6SLL8"/>
<name>A0A9W6SLL8_9ACTN</name>
<comment type="caution">
    <text evidence="2">The sequence shown here is derived from an EMBL/GenBank/DDBJ whole genome shotgun (WGS) entry which is preliminary data.</text>
</comment>
<evidence type="ECO:0000313" key="2">
    <source>
        <dbReference type="EMBL" id="GLZ78046.1"/>
    </source>
</evidence>
<evidence type="ECO:0000313" key="3">
    <source>
        <dbReference type="Proteomes" id="UP001165079"/>
    </source>
</evidence>
<dbReference type="InterPro" id="IPR007278">
    <property type="entry name" value="DUF397"/>
</dbReference>
<dbReference type="Proteomes" id="UP001165079">
    <property type="component" value="Unassembled WGS sequence"/>
</dbReference>
<organism evidence="2 3">
    <name type="scientific">Actinorhabdospora filicis</name>
    <dbReference type="NCBI Taxonomy" id="1785913"/>
    <lineage>
        <taxon>Bacteria</taxon>
        <taxon>Bacillati</taxon>
        <taxon>Actinomycetota</taxon>
        <taxon>Actinomycetes</taxon>
        <taxon>Micromonosporales</taxon>
        <taxon>Micromonosporaceae</taxon>
        <taxon>Actinorhabdospora</taxon>
    </lineage>
</organism>
<dbReference type="Pfam" id="PF04149">
    <property type="entry name" value="DUF397"/>
    <property type="match status" value="1"/>
</dbReference>
<proteinExistence type="predicted"/>
<protein>
    <recommendedName>
        <fullName evidence="1">DUF397 domain-containing protein</fullName>
    </recommendedName>
</protein>
<evidence type="ECO:0000259" key="1">
    <source>
        <dbReference type="Pfam" id="PF04149"/>
    </source>
</evidence>
<keyword evidence="3" id="KW-1185">Reference proteome</keyword>
<feature type="domain" description="DUF397" evidence="1">
    <location>
        <begin position="7"/>
        <end position="55"/>
    </location>
</feature>
<gene>
    <name evidence="2" type="ORF">Afil01_28530</name>
</gene>